<sequence>MMTVGLEPESIPVDSPDERRVILVVPTKEMERIKYSKDEKESSLSRVGGVCLVRDSIEFYEPESQKFLKQLKQQGLLNAENTLIQNAYNPSVYFKPDKIKDDVLKKKWQDYITVCNFLGAKEFSIEIQNKRRITSESRTVWNILSTFFNFNGSSKSFSEEVQEELLSFKGRLVGNLPNIEAANNYVNKESLQDDNDLKFLIQNRKTALKDGDVKHPTGLTQFEQTINLFSQIDKNLDIVTNLVIPEFLTQLKAQINNQVKKIETFSLTVKLKFPEKVSDG</sequence>
<name>A0A6B3NJK9_9CYAN</name>
<dbReference type="AlphaFoldDB" id="A0A6B3NJK9"/>
<gene>
    <name evidence="1" type="ORF">F6J89_22485</name>
</gene>
<evidence type="ECO:0000313" key="1">
    <source>
        <dbReference type="EMBL" id="NER30314.1"/>
    </source>
</evidence>
<reference evidence="1" key="1">
    <citation type="submission" date="2019-11" db="EMBL/GenBank/DDBJ databases">
        <title>Genomic insights into an expanded diversity of filamentous marine cyanobacteria reveals the extraordinary biosynthetic potential of Moorea and Okeania.</title>
        <authorList>
            <person name="Ferreira Leao T."/>
            <person name="Wang M."/>
            <person name="Moss N."/>
            <person name="Da Silva R."/>
            <person name="Sanders J."/>
            <person name="Nurk S."/>
            <person name="Gurevich A."/>
            <person name="Humphrey G."/>
            <person name="Reher R."/>
            <person name="Zhu Q."/>
            <person name="Belda-Ferre P."/>
            <person name="Glukhov E."/>
            <person name="Rex R."/>
            <person name="Dorrestein P.C."/>
            <person name="Knight R."/>
            <person name="Pevzner P."/>
            <person name="Gerwick W.H."/>
            <person name="Gerwick L."/>
        </authorList>
    </citation>
    <scope>NUCLEOTIDE SEQUENCE</scope>
    <source>
        <strain evidence="1">SIO1C4</strain>
    </source>
</reference>
<dbReference type="EMBL" id="JAAHFQ010000528">
    <property type="protein sequence ID" value="NER30314.1"/>
    <property type="molecule type" value="Genomic_DNA"/>
</dbReference>
<protein>
    <submittedName>
        <fullName evidence="1">Uncharacterized protein</fullName>
    </submittedName>
</protein>
<organism evidence="1">
    <name type="scientific">Symploca sp. SIO1C4</name>
    <dbReference type="NCBI Taxonomy" id="2607765"/>
    <lineage>
        <taxon>Bacteria</taxon>
        <taxon>Bacillati</taxon>
        <taxon>Cyanobacteriota</taxon>
        <taxon>Cyanophyceae</taxon>
        <taxon>Coleofasciculales</taxon>
        <taxon>Coleofasciculaceae</taxon>
        <taxon>Symploca</taxon>
    </lineage>
</organism>
<comment type="caution">
    <text evidence="1">The sequence shown here is derived from an EMBL/GenBank/DDBJ whole genome shotgun (WGS) entry which is preliminary data.</text>
</comment>
<accession>A0A6B3NJK9</accession>
<proteinExistence type="predicted"/>